<dbReference type="Pfam" id="PF00135">
    <property type="entry name" value="COesterase"/>
    <property type="match status" value="1"/>
</dbReference>
<evidence type="ECO:0000259" key="1">
    <source>
        <dbReference type="Pfam" id="PF00135"/>
    </source>
</evidence>
<protein>
    <recommendedName>
        <fullName evidence="1">Carboxylesterase type B domain-containing protein</fullName>
    </recommendedName>
</protein>
<reference evidence="2" key="2">
    <citation type="submission" date="2020-11" db="EMBL/GenBank/DDBJ databases">
        <authorList>
            <person name="McCartney M.A."/>
            <person name="Auch B."/>
            <person name="Kono T."/>
            <person name="Mallez S."/>
            <person name="Becker A."/>
            <person name="Gohl D.M."/>
            <person name="Silverstein K.A.T."/>
            <person name="Koren S."/>
            <person name="Bechman K.B."/>
            <person name="Herman A."/>
            <person name="Abrahante J.E."/>
            <person name="Garbe J."/>
        </authorList>
    </citation>
    <scope>NUCLEOTIDE SEQUENCE</scope>
    <source>
        <strain evidence="2">Duluth1</strain>
        <tissue evidence="2">Whole animal</tissue>
    </source>
</reference>
<sequence length="87" mass="9765">MLVLVANGAYCITVQTPVGAISGLAETLTVDGRQYRMSKFLSIPFAESTAGENRFMKPIPKAPFRARSMRLSCPWRVIHHIMRLNRS</sequence>
<dbReference type="AlphaFoldDB" id="A0A9D4CR91"/>
<comment type="caution">
    <text evidence="2">The sequence shown here is derived from an EMBL/GenBank/DDBJ whole genome shotgun (WGS) entry which is preliminary data.</text>
</comment>
<dbReference type="InterPro" id="IPR029058">
    <property type="entry name" value="AB_hydrolase_fold"/>
</dbReference>
<dbReference type="Gene3D" id="3.40.50.1820">
    <property type="entry name" value="alpha/beta hydrolase"/>
    <property type="match status" value="1"/>
</dbReference>
<accession>A0A9D4CR91</accession>
<dbReference type="SUPFAM" id="SSF53474">
    <property type="entry name" value="alpha/beta-Hydrolases"/>
    <property type="match status" value="1"/>
</dbReference>
<dbReference type="InterPro" id="IPR002018">
    <property type="entry name" value="CarbesteraseB"/>
</dbReference>
<evidence type="ECO:0000313" key="2">
    <source>
        <dbReference type="EMBL" id="KAH3729737.1"/>
    </source>
</evidence>
<keyword evidence="3" id="KW-1185">Reference proteome</keyword>
<organism evidence="2 3">
    <name type="scientific">Dreissena polymorpha</name>
    <name type="common">Zebra mussel</name>
    <name type="synonym">Mytilus polymorpha</name>
    <dbReference type="NCBI Taxonomy" id="45954"/>
    <lineage>
        <taxon>Eukaryota</taxon>
        <taxon>Metazoa</taxon>
        <taxon>Spiralia</taxon>
        <taxon>Lophotrochozoa</taxon>
        <taxon>Mollusca</taxon>
        <taxon>Bivalvia</taxon>
        <taxon>Autobranchia</taxon>
        <taxon>Heteroconchia</taxon>
        <taxon>Euheterodonta</taxon>
        <taxon>Imparidentia</taxon>
        <taxon>Neoheterodontei</taxon>
        <taxon>Myida</taxon>
        <taxon>Dreissenoidea</taxon>
        <taxon>Dreissenidae</taxon>
        <taxon>Dreissena</taxon>
    </lineage>
</organism>
<name>A0A9D4CR91_DREPO</name>
<evidence type="ECO:0000313" key="3">
    <source>
        <dbReference type="Proteomes" id="UP000828390"/>
    </source>
</evidence>
<gene>
    <name evidence="2" type="ORF">DPMN_055715</name>
</gene>
<proteinExistence type="predicted"/>
<dbReference type="EMBL" id="JAIWYP010000012">
    <property type="protein sequence ID" value="KAH3729737.1"/>
    <property type="molecule type" value="Genomic_DNA"/>
</dbReference>
<dbReference type="Proteomes" id="UP000828390">
    <property type="component" value="Unassembled WGS sequence"/>
</dbReference>
<feature type="domain" description="Carboxylesterase type B" evidence="1">
    <location>
        <begin position="13"/>
        <end position="66"/>
    </location>
</feature>
<reference evidence="2" key="1">
    <citation type="journal article" date="2019" name="bioRxiv">
        <title>The Genome of the Zebra Mussel, Dreissena polymorpha: A Resource for Invasive Species Research.</title>
        <authorList>
            <person name="McCartney M.A."/>
            <person name="Auch B."/>
            <person name="Kono T."/>
            <person name="Mallez S."/>
            <person name="Zhang Y."/>
            <person name="Obille A."/>
            <person name="Becker A."/>
            <person name="Abrahante J.E."/>
            <person name="Garbe J."/>
            <person name="Badalamenti J.P."/>
            <person name="Herman A."/>
            <person name="Mangelson H."/>
            <person name="Liachko I."/>
            <person name="Sullivan S."/>
            <person name="Sone E.D."/>
            <person name="Koren S."/>
            <person name="Silverstein K.A.T."/>
            <person name="Beckman K.B."/>
            <person name="Gohl D.M."/>
        </authorList>
    </citation>
    <scope>NUCLEOTIDE SEQUENCE</scope>
    <source>
        <strain evidence="2">Duluth1</strain>
        <tissue evidence="2">Whole animal</tissue>
    </source>
</reference>